<organism evidence="2 3">
    <name type="scientific">Nonomuraea montanisoli</name>
    <dbReference type="NCBI Taxonomy" id="2741721"/>
    <lineage>
        <taxon>Bacteria</taxon>
        <taxon>Bacillati</taxon>
        <taxon>Actinomycetota</taxon>
        <taxon>Actinomycetes</taxon>
        <taxon>Streptosporangiales</taxon>
        <taxon>Streptosporangiaceae</taxon>
        <taxon>Nonomuraea</taxon>
    </lineage>
</organism>
<proteinExistence type="predicted"/>
<dbReference type="AlphaFoldDB" id="A0A7Y6M431"/>
<dbReference type="Proteomes" id="UP000586042">
    <property type="component" value="Unassembled WGS sequence"/>
</dbReference>
<dbReference type="EMBL" id="JABWGN010000006">
    <property type="protein sequence ID" value="NUW33080.1"/>
    <property type="molecule type" value="Genomic_DNA"/>
</dbReference>
<keyword evidence="3" id="KW-1185">Reference proteome</keyword>
<protein>
    <submittedName>
        <fullName evidence="2">Uncharacterized protein</fullName>
    </submittedName>
</protein>
<feature type="chain" id="PRO_5031130732" evidence="1">
    <location>
        <begin position="28"/>
        <end position="173"/>
    </location>
</feature>
<keyword evidence="1" id="KW-0732">Signal</keyword>
<gene>
    <name evidence="2" type="ORF">HTZ77_16805</name>
</gene>
<dbReference type="RefSeq" id="WP_175590530.1">
    <property type="nucleotide sequence ID" value="NZ_JABWGN010000006.1"/>
</dbReference>
<evidence type="ECO:0000313" key="2">
    <source>
        <dbReference type="EMBL" id="NUW33080.1"/>
    </source>
</evidence>
<evidence type="ECO:0000256" key="1">
    <source>
        <dbReference type="SAM" id="SignalP"/>
    </source>
</evidence>
<reference evidence="2 3" key="1">
    <citation type="submission" date="2020-06" db="EMBL/GenBank/DDBJ databases">
        <title>Nonomuraea sp. SMC257, a novel actinomycete isolated from soil.</title>
        <authorList>
            <person name="Chanama M."/>
        </authorList>
    </citation>
    <scope>NUCLEOTIDE SEQUENCE [LARGE SCALE GENOMIC DNA]</scope>
    <source>
        <strain evidence="2 3">SMC257</strain>
    </source>
</reference>
<evidence type="ECO:0000313" key="3">
    <source>
        <dbReference type="Proteomes" id="UP000586042"/>
    </source>
</evidence>
<sequence>MHTTRLVAAAALAATTTALLIAGPAGAATATPAPAAAAAPGSFGPYGYGGVKLGMTAQQAKATGKIVLKSRDNCSGWDYKAHPNPRDEVSLYISKKHGVAVISAPRGARTPEGVAVGSTLRQVQKAYPKVKEQINGYYATVPGNRKAYYYFGVDQRNKVETLALGLNGQDCVS</sequence>
<comment type="caution">
    <text evidence="2">The sequence shown here is derived from an EMBL/GenBank/DDBJ whole genome shotgun (WGS) entry which is preliminary data.</text>
</comment>
<accession>A0A7Y6M431</accession>
<name>A0A7Y6M431_9ACTN</name>
<feature type="signal peptide" evidence="1">
    <location>
        <begin position="1"/>
        <end position="27"/>
    </location>
</feature>